<feature type="region of interest" description="Disordered" evidence="1">
    <location>
        <begin position="47"/>
        <end position="66"/>
    </location>
</feature>
<dbReference type="Pfam" id="PF13354">
    <property type="entry name" value="Beta-lactamase2"/>
    <property type="match status" value="1"/>
</dbReference>
<evidence type="ECO:0000256" key="1">
    <source>
        <dbReference type="SAM" id="MobiDB-lite"/>
    </source>
</evidence>
<dbReference type="InterPro" id="IPR012338">
    <property type="entry name" value="Beta-lactam/transpept-like"/>
</dbReference>
<keyword evidence="2" id="KW-0732">Signal</keyword>
<dbReference type="InterPro" id="IPR045155">
    <property type="entry name" value="Beta-lactam_cat"/>
</dbReference>
<dbReference type="Gene3D" id="3.40.710.10">
    <property type="entry name" value="DD-peptidase/beta-lactamase superfamily"/>
    <property type="match status" value="1"/>
</dbReference>
<dbReference type="PANTHER" id="PTHR35333:SF3">
    <property type="entry name" value="BETA-LACTAMASE-TYPE TRANSPEPTIDASE FOLD CONTAINING PROTEIN"/>
    <property type="match status" value="1"/>
</dbReference>
<dbReference type="RefSeq" id="WP_160822456.1">
    <property type="nucleotide sequence ID" value="NZ_JBHSXE010000001.1"/>
</dbReference>
<dbReference type="InterPro" id="IPR000871">
    <property type="entry name" value="Beta-lactam_class-A"/>
</dbReference>
<keyword evidence="4" id="KW-0378">Hydrolase</keyword>
<dbReference type="Proteomes" id="UP001596380">
    <property type="component" value="Unassembled WGS sequence"/>
</dbReference>
<evidence type="ECO:0000313" key="5">
    <source>
        <dbReference type="Proteomes" id="UP001596380"/>
    </source>
</evidence>
<dbReference type="PANTHER" id="PTHR35333">
    <property type="entry name" value="BETA-LACTAMASE"/>
    <property type="match status" value="1"/>
</dbReference>
<reference evidence="5" key="1">
    <citation type="journal article" date="2019" name="Int. J. Syst. Evol. Microbiol.">
        <title>The Global Catalogue of Microorganisms (GCM) 10K type strain sequencing project: providing services to taxonomists for standard genome sequencing and annotation.</title>
        <authorList>
            <consortium name="The Broad Institute Genomics Platform"/>
            <consortium name="The Broad Institute Genome Sequencing Center for Infectious Disease"/>
            <person name="Wu L."/>
            <person name="Ma J."/>
        </authorList>
    </citation>
    <scope>NUCLEOTIDE SEQUENCE [LARGE SCALE GENOMIC DNA]</scope>
    <source>
        <strain evidence="5">JCM 3369</strain>
    </source>
</reference>
<dbReference type="PROSITE" id="PS51257">
    <property type="entry name" value="PROKAR_LIPOPROTEIN"/>
    <property type="match status" value="1"/>
</dbReference>
<evidence type="ECO:0000313" key="4">
    <source>
        <dbReference type="EMBL" id="MFC6883322.1"/>
    </source>
</evidence>
<dbReference type="GO" id="GO:0016787">
    <property type="term" value="F:hydrolase activity"/>
    <property type="evidence" value="ECO:0007669"/>
    <property type="project" value="UniProtKB-KW"/>
</dbReference>
<sequence>MGLTRLRAALGSALFAGGCAVLAALSSTTLMPWDEAVLAPATAGTARMTAPAPAPSPSAPVPPSFSKARRDALTRALDRYLDGRDGRLSVSVREPSSGLGYTYGPGVRTATASIVKVDIVVALLLQARARHRDLTANERRLAERAITVSDNDAATELWRAIGGAHGLAAANRRLGLHDTHPGLGEAWGSTRTSAADQVRLLGALTRRDGPLDAAARRYVLGLMGDVTAEQAWGVSAAAGRDASVALKNGWLPREAQGGRWTVNSIGLVRDGHGRSFLVAVISERHPTMAAGVAAVEHASEAVVDALSGAAERDGDRGGDGPGGQR</sequence>
<feature type="compositionally biased region" description="Pro residues" evidence="1">
    <location>
        <begin position="52"/>
        <end position="63"/>
    </location>
</feature>
<dbReference type="SUPFAM" id="SSF56601">
    <property type="entry name" value="beta-lactamase/transpeptidase-like"/>
    <property type="match status" value="1"/>
</dbReference>
<organism evidence="4 5">
    <name type="scientific">Actinomadura yumaensis</name>
    <dbReference type="NCBI Taxonomy" id="111807"/>
    <lineage>
        <taxon>Bacteria</taxon>
        <taxon>Bacillati</taxon>
        <taxon>Actinomycetota</taxon>
        <taxon>Actinomycetes</taxon>
        <taxon>Streptosporangiales</taxon>
        <taxon>Thermomonosporaceae</taxon>
        <taxon>Actinomadura</taxon>
    </lineage>
</organism>
<accession>A0ABW2CNE7</accession>
<name>A0ABW2CNE7_9ACTN</name>
<comment type="caution">
    <text evidence="4">The sequence shown here is derived from an EMBL/GenBank/DDBJ whole genome shotgun (WGS) entry which is preliminary data.</text>
</comment>
<dbReference type="EMBL" id="JBHSXS010000018">
    <property type="protein sequence ID" value="MFC6883322.1"/>
    <property type="molecule type" value="Genomic_DNA"/>
</dbReference>
<gene>
    <name evidence="4" type="ORF">ACFQKB_26435</name>
</gene>
<protein>
    <submittedName>
        <fullName evidence="4">Serine hydrolase</fullName>
    </submittedName>
</protein>
<keyword evidence="5" id="KW-1185">Reference proteome</keyword>
<evidence type="ECO:0000259" key="3">
    <source>
        <dbReference type="Pfam" id="PF13354"/>
    </source>
</evidence>
<feature type="chain" id="PRO_5046289631" evidence="2">
    <location>
        <begin position="24"/>
        <end position="325"/>
    </location>
</feature>
<feature type="signal peptide" evidence="2">
    <location>
        <begin position="1"/>
        <end position="23"/>
    </location>
</feature>
<proteinExistence type="predicted"/>
<evidence type="ECO:0000256" key="2">
    <source>
        <dbReference type="SAM" id="SignalP"/>
    </source>
</evidence>
<feature type="domain" description="Beta-lactamase class A catalytic" evidence="3">
    <location>
        <begin position="140"/>
        <end position="281"/>
    </location>
</feature>